<keyword evidence="20" id="KW-1185">Reference proteome</keyword>
<evidence type="ECO:0000313" key="20">
    <source>
        <dbReference type="Proteomes" id="UP001151699"/>
    </source>
</evidence>
<feature type="domain" description="PIK helical" evidence="18">
    <location>
        <begin position="1507"/>
        <end position="1682"/>
    </location>
</feature>
<evidence type="ECO:0000256" key="10">
    <source>
        <dbReference type="ARBA" id="ARBA00022777"/>
    </source>
</evidence>
<dbReference type="InterPro" id="IPR011009">
    <property type="entry name" value="Kinase-like_dom_sf"/>
</dbReference>
<dbReference type="SUPFAM" id="SSF56112">
    <property type="entry name" value="Protein kinase-like (PK-like)"/>
    <property type="match status" value="1"/>
</dbReference>
<dbReference type="OrthoDB" id="10264149at2759"/>
<dbReference type="Gene3D" id="1.25.40.70">
    <property type="entry name" value="Phosphatidylinositol 3-kinase, accessory domain (PIK)"/>
    <property type="match status" value="1"/>
</dbReference>
<dbReference type="GO" id="GO:0004430">
    <property type="term" value="F:1-phosphatidylinositol 4-kinase activity"/>
    <property type="evidence" value="ECO:0007669"/>
    <property type="project" value="UniProtKB-EC"/>
</dbReference>
<dbReference type="PANTHER" id="PTHR10048:SF15">
    <property type="entry name" value="PHOSPHATIDYLINOSITOL 4-KINASE ALPHA"/>
    <property type="match status" value="1"/>
</dbReference>
<dbReference type="InterPro" id="IPR000403">
    <property type="entry name" value="PI3/4_kinase_cat_dom"/>
</dbReference>
<dbReference type="Pfam" id="PF00613">
    <property type="entry name" value="PI3Ka"/>
    <property type="match status" value="1"/>
</dbReference>
<keyword evidence="8" id="KW-0808">Transferase</keyword>
<evidence type="ECO:0000256" key="16">
    <source>
        <dbReference type="ARBA" id="ARBA00067500"/>
    </source>
</evidence>
<evidence type="ECO:0000256" key="15">
    <source>
        <dbReference type="ARBA" id="ARBA00062776"/>
    </source>
</evidence>
<dbReference type="InterPro" id="IPR015433">
    <property type="entry name" value="PI3/4_kinase"/>
</dbReference>
<dbReference type="GO" id="GO:0005737">
    <property type="term" value="C:cytoplasm"/>
    <property type="evidence" value="ECO:0007669"/>
    <property type="project" value="UniProtKB-SubCell"/>
</dbReference>
<evidence type="ECO:0000256" key="11">
    <source>
        <dbReference type="ARBA" id="ARBA00022840"/>
    </source>
</evidence>
<dbReference type="EMBL" id="WJQU01002970">
    <property type="protein sequence ID" value="KAJ6628972.1"/>
    <property type="molecule type" value="Genomic_DNA"/>
</dbReference>
<dbReference type="PROSITE" id="PS51545">
    <property type="entry name" value="PIK_HELICAL"/>
    <property type="match status" value="1"/>
</dbReference>
<dbReference type="PROSITE" id="PS00916">
    <property type="entry name" value="PI3_4_KINASE_2"/>
    <property type="match status" value="1"/>
</dbReference>
<keyword evidence="11" id="KW-0067">ATP-binding</keyword>
<evidence type="ECO:0000259" key="18">
    <source>
        <dbReference type="PROSITE" id="PS51545"/>
    </source>
</evidence>
<dbReference type="Gene3D" id="3.30.1010.10">
    <property type="entry name" value="Phosphatidylinositol 3-kinase Catalytic Subunit, Chain A, domain 4"/>
    <property type="match status" value="1"/>
</dbReference>
<dbReference type="GO" id="GO:0046854">
    <property type="term" value="P:phosphatidylinositol phosphate biosynthetic process"/>
    <property type="evidence" value="ECO:0007669"/>
    <property type="project" value="InterPro"/>
</dbReference>
<evidence type="ECO:0000256" key="9">
    <source>
        <dbReference type="ARBA" id="ARBA00022741"/>
    </source>
</evidence>
<dbReference type="FunFam" id="1.25.40.70:FF:000002">
    <property type="entry name" value="Phosphatidylinositol 4-kinase, catalytic, alpha"/>
    <property type="match status" value="1"/>
</dbReference>
<dbReference type="InterPro" id="IPR042236">
    <property type="entry name" value="PI3K_accessory_sf"/>
</dbReference>
<dbReference type="Pfam" id="PF00454">
    <property type="entry name" value="PI3_PI4_kinase"/>
    <property type="match status" value="1"/>
</dbReference>
<dbReference type="PROSITE" id="PS50290">
    <property type="entry name" value="PI3_4_KINASE_3"/>
    <property type="match status" value="1"/>
</dbReference>
<dbReference type="GO" id="GO:0048015">
    <property type="term" value="P:phosphatidylinositol-mediated signaling"/>
    <property type="evidence" value="ECO:0007669"/>
    <property type="project" value="TreeGrafter"/>
</dbReference>
<evidence type="ECO:0000256" key="5">
    <source>
        <dbReference type="ARBA" id="ARBA00022475"/>
    </source>
</evidence>
<organism evidence="19 20">
    <name type="scientific">Pseudolycoriella hygida</name>
    <dbReference type="NCBI Taxonomy" id="35572"/>
    <lineage>
        <taxon>Eukaryota</taxon>
        <taxon>Metazoa</taxon>
        <taxon>Ecdysozoa</taxon>
        <taxon>Arthropoda</taxon>
        <taxon>Hexapoda</taxon>
        <taxon>Insecta</taxon>
        <taxon>Pterygota</taxon>
        <taxon>Neoptera</taxon>
        <taxon>Endopterygota</taxon>
        <taxon>Diptera</taxon>
        <taxon>Nematocera</taxon>
        <taxon>Sciaroidea</taxon>
        <taxon>Sciaridae</taxon>
        <taxon>Pseudolycoriella</taxon>
    </lineage>
</organism>
<comment type="similarity">
    <text evidence="3">Belongs to the PI3/PI4-kinase family. Type III PI4K subfamily.</text>
</comment>
<dbReference type="InterPro" id="IPR018936">
    <property type="entry name" value="PI3/4_kinase_CS"/>
</dbReference>
<dbReference type="InterPro" id="IPR016024">
    <property type="entry name" value="ARM-type_fold"/>
</dbReference>
<evidence type="ECO:0000256" key="8">
    <source>
        <dbReference type="ARBA" id="ARBA00022679"/>
    </source>
</evidence>
<evidence type="ECO:0000256" key="12">
    <source>
        <dbReference type="ARBA" id="ARBA00023098"/>
    </source>
</evidence>
<sequence length="2069" mass="234660">MTANNKFSFQKTVQSLARVLARIRPTPWEKVQTLYRYCPQENAAGVFCLDSRAQDAVIALGLYFLESGCQHEQQIIPYLLRLAKSLPKAVWVDDAQPSNTDKVPATERFSFCLNTLLSDIAVNCPDIRDEVMLNQVDTLNVLTNMIKTSRESNALPPMILCKATVPILFGLSRSMGRYAQTNPPLLCRLFPRQEMPVVQPLEQQQPNQPITYERHSSLNQFRPILPRSLSGGLNIDDSKDNKKRASLNTFYSVPYDATTYFFAKYGSSFNQFPNMRFYGTPQKHSEIQFPMQHLQTIFAIAKKLLTKEILDHLDEQAGDIFLLHQIKSFGYKSFSETLNLVLVTLLRELLQNQRDLPAPFTKDVQEFVKRLFLIGQTELQDKQHDHEKERRSESSTAVNKYKINVMANSACVDLLVWAIGDETEADKLCGRLYQKLNLALGHKIIMDHMPLLMVCLEGLGKLAQKFPNIAGTSISYLRDFLVDPSPILAKLHSQAVTQQQKDKESPPLKILVQGNDLRSVDLPVKPLGITKSVQAAFEALRDAAIENLSIALRAAHLLDPYCVPALVANVSNRLFIAEQQLNESSLVSLNIIVMLGHVAVGLKDTPKTTQNILQFFIQRFCKVPSEQNVLIVDQLGCMIISRCEPQVFEEIMKMFTRVTVQSASLSYTTNPDHRKQYHHVSDAVVNALGNIAANIRGEAEMFDLLGKLLELFVQIGLEGERSYDNTSGTQKASSSAGNLGMLIPVIAILVRRLPPIKNPKMRLHKLFKDFWLYSIVMGFTNSRLWPSEWYQGVQQIAAKSPLLISQTAHRSEMRELHYTSAIKSDSVSLIELRSQILVLLDHPPAEVVACIHKFTFAQSTYLLSVYWLETLRVENAEEPSLEPILSYLCDIPLQKDKSGMWQCIKCIGDQVFDKFRNVLLSHDLVREKVLESQAMLLLVYFNHIHKQMQVVADQYLYQLVDKFPHLLWNRRVLWCMLDVLQLLSFSLKLDPHEETPTLRVTSTPYTLQLMDSLPARESQLKDFADRCQSIVTEAMKWAPNSTRSHLQEYANQIPTPTHSHHSGMALAFDAVLHTSIPTMHSSIVPLTNKRPHCVTSDTPRFVSVLCQRSKYAGEISGLLSVLSEVDKKGLPDRLVKEVWDACRERSDAKHRGALWRATAYLILCHGTNRKLLHAVSSSQVELFTVSAVETAVECWQWVLTARQDLELCFIQEMVNAWQTTFEKKIGLFTEEADLTSPLAAHEGANLVPQPIVVAPHTIWLHLIAEMVDTAKYCNRDKVEMFCLLLHRCLPIVKDSKQNRSVSTVGCRFKLLQCGLSLLQGNTIPKSLSRNILRERIYSHALDYFCGAQMCPNQSRDELFEDISILLKFWQTMRSEKKHLITSEMGDYDIHPSTNNLSVTKLSLDATSLSGSDVARSASTGTGGWYNTIPHSTSTLSKRSSRSKRSPFQKDAYDKDYMKKRSLILELLAVEIEFLITWYNPNSSPDYAVPGEESVNEWRARPIKLNLWRDYTRLAWAYNPSLAIYLPQRIRNAESIEDEVTRLVLTNPIAVAHIPEALKYLVTTKTLLNELPELVYMLSWAPVGPIQAMSYFSRQFPTHPLTAQYAVKTLSSYPAEAVLPYIPQLVQALRHDTMGYVTEFIKHISKRSQIVAHQLIWNMQTNMFMDEDQLHRDPVLYDILESLCQNIISSFSGNAKRFYEREFDFFGKITAVSGEIRSFAKGQPRKKACLEALSKIKVQSGCYLPSNPEAMVVDIDYNSGTPMQSAAKAPYLARFRVFRCGISELESMAMEVSNNSSSAVEQPNISLGVESWQAAIFKVGDDVRQDMLALQVITIFKNIFQQVGLEMFLFPYRVVATAPGCGVIECVPNAKSRDQLGRQTDSGLYEYFLHQYGDETSKEFQAARSNFIKSMAAYSVIGYLLQIKDRHNGNIMIDTDGHIIHIDFGFMFESSPGGNIGFEPDIKLTDEMVMIMGGKMEAPAFKWFCELCVQAFLAVRPYQDAIVTLVSLMLDTGLPCFRGQTINLLKQRFAPTKNNKEASAHMMSIIRNSFQNFRTRTYDMIQYYQNQIPY</sequence>
<keyword evidence="12" id="KW-0443">Lipid metabolism</keyword>
<comment type="subunit">
    <text evidence="15">Component of a phosphatidylinositol 4-kinase (PI4K) complex, composed of PI4KA, EFR3 (EFR3A or EFR3B), TTC7 (TTC7A or TTC7B) and HYCC (HYCC1 or HYCC2). Interacts with TMEM150A; regulating recruitment to the plasma membrane. Interacts with TTC7A.</text>
</comment>
<dbReference type="EC" id="2.7.1.67" evidence="4"/>
<dbReference type="InterPro" id="IPR001263">
    <property type="entry name" value="PI3K_accessory_dom"/>
</dbReference>
<evidence type="ECO:0000313" key="19">
    <source>
        <dbReference type="EMBL" id="KAJ6628972.1"/>
    </source>
</evidence>
<keyword evidence="6" id="KW-0963">Cytoplasm</keyword>
<evidence type="ECO:0000256" key="3">
    <source>
        <dbReference type="ARBA" id="ARBA00006209"/>
    </source>
</evidence>
<evidence type="ECO:0000256" key="6">
    <source>
        <dbReference type="ARBA" id="ARBA00022490"/>
    </source>
</evidence>
<dbReference type="SUPFAM" id="SSF48371">
    <property type="entry name" value="ARM repeat"/>
    <property type="match status" value="2"/>
</dbReference>
<dbReference type="PROSITE" id="PS00915">
    <property type="entry name" value="PI3_4_KINASE_1"/>
    <property type="match status" value="1"/>
</dbReference>
<dbReference type="Proteomes" id="UP001151699">
    <property type="component" value="Unassembled WGS sequence"/>
</dbReference>
<feature type="domain" description="PI3K/PI4K catalytic" evidence="17">
    <location>
        <begin position="1786"/>
        <end position="2053"/>
    </location>
</feature>
<dbReference type="GO" id="GO:0005524">
    <property type="term" value="F:ATP binding"/>
    <property type="evidence" value="ECO:0007669"/>
    <property type="project" value="UniProtKB-KW"/>
</dbReference>
<evidence type="ECO:0000256" key="7">
    <source>
        <dbReference type="ARBA" id="ARBA00022553"/>
    </source>
</evidence>
<dbReference type="SMART" id="SM00145">
    <property type="entry name" value="PI3Ka"/>
    <property type="match status" value="1"/>
</dbReference>
<dbReference type="FunFam" id="3.30.1010.10:FF:000009">
    <property type="entry name" value="Phosphatidylinositol 4-kinase, catalytic, alpha"/>
    <property type="match status" value="1"/>
</dbReference>
<keyword evidence="5" id="KW-1003">Cell membrane</keyword>
<evidence type="ECO:0000256" key="14">
    <source>
        <dbReference type="ARBA" id="ARBA00056014"/>
    </source>
</evidence>
<dbReference type="SMART" id="SM00146">
    <property type="entry name" value="PI3Kc"/>
    <property type="match status" value="1"/>
</dbReference>
<evidence type="ECO:0000256" key="4">
    <source>
        <dbReference type="ARBA" id="ARBA00012169"/>
    </source>
</evidence>
<dbReference type="CDD" id="cd05167">
    <property type="entry name" value="PI4Kc_III_alpha"/>
    <property type="match status" value="1"/>
</dbReference>
<dbReference type="PANTHER" id="PTHR10048">
    <property type="entry name" value="PHOSPHATIDYLINOSITOL KINASE"/>
    <property type="match status" value="1"/>
</dbReference>
<proteinExistence type="inferred from homology"/>
<comment type="subcellular location">
    <subcellularLocation>
        <location evidence="1">Cell membrane</location>
    </subcellularLocation>
    <subcellularLocation>
        <location evidence="2">Cytoplasm</location>
    </subcellularLocation>
</comment>
<evidence type="ECO:0000259" key="17">
    <source>
        <dbReference type="PROSITE" id="PS50290"/>
    </source>
</evidence>
<evidence type="ECO:0000256" key="13">
    <source>
        <dbReference type="ARBA" id="ARBA00023136"/>
    </source>
</evidence>
<keyword evidence="7" id="KW-0597">Phosphoprotein</keyword>
<dbReference type="Pfam" id="PF19274">
    <property type="entry name" value="PI4K_N"/>
    <property type="match status" value="3"/>
</dbReference>
<dbReference type="InterPro" id="IPR045495">
    <property type="entry name" value="PI4K_N"/>
</dbReference>
<comment type="caution">
    <text evidence="19">The sequence shown here is derived from an EMBL/GenBank/DDBJ whole genome shotgun (WGS) entry which is preliminary data.</text>
</comment>
<name>A0A9Q0RUP8_9DIPT</name>
<keyword evidence="13" id="KW-0472">Membrane</keyword>
<dbReference type="InterPro" id="IPR036940">
    <property type="entry name" value="PI3/4_kinase_cat_sf"/>
</dbReference>
<dbReference type="Gene3D" id="1.10.1070.11">
    <property type="entry name" value="Phosphatidylinositol 3-/4-kinase, catalytic domain"/>
    <property type="match status" value="1"/>
</dbReference>
<reference evidence="19" key="1">
    <citation type="submission" date="2022-07" db="EMBL/GenBank/DDBJ databases">
        <authorList>
            <person name="Trinca V."/>
            <person name="Uliana J.V.C."/>
            <person name="Torres T.T."/>
            <person name="Ward R.J."/>
            <person name="Monesi N."/>
        </authorList>
    </citation>
    <scope>NUCLEOTIDE SEQUENCE</scope>
    <source>
        <strain evidence="19">HSMRA1968</strain>
        <tissue evidence="19">Whole embryos</tissue>
    </source>
</reference>
<keyword evidence="10" id="KW-0418">Kinase</keyword>
<comment type="function">
    <text evidence="14">Acts on phosphatidylinositol (PtdIns) in the first committed step in the production of the second messenger inositol-1,4,5,-trisphosphate.</text>
</comment>
<keyword evidence="9" id="KW-0547">Nucleotide-binding</keyword>
<dbReference type="GO" id="GO:0005886">
    <property type="term" value="C:plasma membrane"/>
    <property type="evidence" value="ECO:0007669"/>
    <property type="project" value="UniProtKB-SubCell"/>
</dbReference>
<dbReference type="FunFam" id="1.10.1070.11:FF:000005">
    <property type="entry name" value="Phosphatidylinositol 4-kinase, catalytic, alpha"/>
    <property type="match status" value="1"/>
</dbReference>
<evidence type="ECO:0000256" key="2">
    <source>
        <dbReference type="ARBA" id="ARBA00004496"/>
    </source>
</evidence>
<accession>A0A9Q0RUP8</accession>
<protein>
    <recommendedName>
        <fullName evidence="16">Phosphatidylinositol 4-kinase alpha</fullName>
        <ecNumber evidence="4">2.7.1.67</ecNumber>
    </recommendedName>
</protein>
<gene>
    <name evidence="19" type="primary">Pi4ka</name>
    <name evidence="19" type="ORF">Bhyg_15852</name>
</gene>
<evidence type="ECO:0000256" key="1">
    <source>
        <dbReference type="ARBA" id="ARBA00004236"/>
    </source>
</evidence>